<dbReference type="Proteomes" id="UP001220456">
    <property type="component" value="Unassembled WGS sequence"/>
</dbReference>
<dbReference type="EMBL" id="JAROKN010000010">
    <property type="protein sequence ID" value="MDF9277395.1"/>
    <property type="molecule type" value="Genomic_DNA"/>
</dbReference>
<comment type="caution">
    <text evidence="2">The sequence shown here is derived from an EMBL/GenBank/DDBJ whole genome shotgun (WGS) entry which is preliminary data.</text>
</comment>
<name>A0ABT6CV05_9MICC</name>
<reference evidence="2 3" key="1">
    <citation type="journal article" date="2023" name="Int. J. Syst. Evol. Microbiol.">
        <title>Arthrobacter vasquezii sp. nov., isolated from a soil sample from Union Glacier, Antarctica.</title>
        <authorList>
            <person name="Valenzuela-Ibaceta F."/>
            <person name="Carrasco V."/>
            <person name="Lagos-Moraga S."/>
            <person name="Dietz-Vargas C."/>
            <person name="Navarro C.A."/>
            <person name="Perez-Donoso J.M."/>
        </authorList>
    </citation>
    <scope>NUCLEOTIDE SEQUENCE [LARGE SCALE GENOMIC DNA]</scope>
    <source>
        <strain evidence="2 3">EH-1B-1</strain>
    </source>
</reference>
<evidence type="ECO:0000313" key="2">
    <source>
        <dbReference type="EMBL" id="MDF9277395.1"/>
    </source>
</evidence>
<organism evidence="2 3">
    <name type="scientific">Arthrobacter vasquezii</name>
    <dbReference type="NCBI Taxonomy" id="2977629"/>
    <lineage>
        <taxon>Bacteria</taxon>
        <taxon>Bacillati</taxon>
        <taxon>Actinomycetota</taxon>
        <taxon>Actinomycetes</taxon>
        <taxon>Micrococcales</taxon>
        <taxon>Micrococcaceae</taxon>
        <taxon>Arthrobacter</taxon>
    </lineage>
</organism>
<sequence>MTSESSTRKKLRVGHRSERDGINAVRGLLERHGLVVDEVDGRSDYGRDLNVDITRDSAITGGIIGVQVKGGRTFFRRGQWIIPATKVDWAYWRASTVPIVGMVHDPDSGIIRWINLTEAARSRVLTESSGFKVSEQNDNLSEIVLEEVLSDDSFDYFITRTEAYLTATADSAYLLLLDFDDEIRRQGVFNCWTLGRRDPRPLILLRRVLTSLAGRSLYDGISVLAHATPHPDIFWTKQNWISPVVEKSIQASFRWSPDELAELVHAVETFDDAGSDWQRGGIGQSLWSIMVVDPELCSKLPLAVRAAAETGRVQAAVRLLICLQYLADDPLREVDALVRAHPSLEQHEMARLVVEHLREHGRFDVY</sequence>
<feature type="domain" description="DUF4365" evidence="1">
    <location>
        <begin position="18"/>
        <end position="142"/>
    </location>
</feature>
<gene>
    <name evidence="2" type="ORF">P4U43_06260</name>
</gene>
<evidence type="ECO:0000259" key="1">
    <source>
        <dbReference type="Pfam" id="PF14280"/>
    </source>
</evidence>
<proteinExistence type="predicted"/>
<keyword evidence="3" id="KW-1185">Reference proteome</keyword>
<evidence type="ECO:0000313" key="3">
    <source>
        <dbReference type="Proteomes" id="UP001220456"/>
    </source>
</evidence>
<dbReference type="InterPro" id="IPR025375">
    <property type="entry name" value="DUF4365"/>
</dbReference>
<dbReference type="Pfam" id="PF14280">
    <property type="entry name" value="DUF4365"/>
    <property type="match status" value="1"/>
</dbReference>
<protein>
    <submittedName>
        <fullName evidence="2">DUF4365 domain-containing protein</fullName>
    </submittedName>
</protein>
<dbReference type="RefSeq" id="WP_277357946.1">
    <property type="nucleotide sequence ID" value="NZ_JAROKN010000010.1"/>
</dbReference>
<accession>A0ABT6CV05</accession>